<evidence type="ECO:0000256" key="1">
    <source>
        <dbReference type="ARBA" id="ARBA00004406"/>
    </source>
</evidence>
<keyword evidence="8 11" id="KW-0175">Coiled coil</keyword>
<feature type="compositionally biased region" description="Basic residues" evidence="12">
    <location>
        <begin position="295"/>
        <end position="306"/>
    </location>
</feature>
<gene>
    <name evidence="11" type="primary">SHE3</name>
    <name evidence="13" type="ORF">HANVADRAFT_53823</name>
</gene>
<evidence type="ECO:0000256" key="4">
    <source>
        <dbReference type="ARBA" id="ARBA00022448"/>
    </source>
</evidence>
<proteinExistence type="inferred from homology"/>
<feature type="region of interest" description="Disordered" evidence="12">
    <location>
        <begin position="282"/>
        <end position="369"/>
    </location>
</feature>
<keyword evidence="6 11" id="KW-0256">Endoplasmic reticulum</keyword>
<sequence length="421" mass="48561">MDTSLGEIGLNSEEGFNLKHGTFITSLDVKGNNSRNQSPSKPPPAHSNTHSNNNSNGSKKSSTKVIEQLYSQIDQLTNNNFHLTNQNQDLLKQINLLNDQIAKSNRINDMSRNEINSKDLKIKKLEKQINGYIFQLEKFEKDYEFLRTEFLEKANTYHQDNMTLEEEVQQLKTSLKELLHNDPLNKSVKEYDHKFNQMDSSFKDLKFRLIEQMDDLKLENSINIDKLTDLYSNANDLLSELDNNNETKRQYLRERLPKMDREIRKVSDKQVYLNDTLSQLEQGATSSSSNIINTRHQRQNNRHKRASLYDNSSNIFNNNNITGSKSNNTSPYLNNRRNSRFYGSQLDKPSYESQSKSNSPNLNSNNLSNKRKSFLLDEKKQTTLGLGIQNRRTSSMFVDQTFSNNSTPSLPGLKRGGSIKR</sequence>
<evidence type="ECO:0000313" key="13">
    <source>
        <dbReference type="EMBL" id="OBA25586.1"/>
    </source>
</evidence>
<evidence type="ECO:0000256" key="6">
    <source>
        <dbReference type="ARBA" id="ARBA00022824"/>
    </source>
</evidence>
<evidence type="ECO:0000256" key="5">
    <source>
        <dbReference type="ARBA" id="ARBA00022816"/>
    </source>
</evidence>
<feature type="compositionally biased region" description="Polar residues" evidence="12">
    <location>
        <begin position="282"/>
        <end position="294"/>
    </location>
</feature>
<dbReference type="EMBL" id="LXPE01000068">
    <property type="protein sequence ID" value="OBA25586.1"/>
    <property type="molecule type" value="Genomic_DNA"/>
</dbReference>
<evidence type="ECO:0000256" key="11">
    <source>
        <dbReference type="RuleBase" id="RU362142"/>
    </source>
</evidence>
<feature type="compositionally biased region" description="Low complexity" evidence="12">
    <location>
        <begin position="311"/>
        <end position="330"/>
    </location>
</feature>
<evidence type="ECO:0000256" key="8">
    <source>
        <dbReference type="ARBA" id="ARBA00023054"/>
    </source>
</evidence>
<name>A0A1B7TA20_9ASCO</name>
<dbReference type="GO" id="GO:0003723">
    <property type="term" value="F:RNA binding"/>
    <property type="evidence" value="ECO:0007669"/>
    <property type="project" value="UniProtKB-KW"/>
</dbReference>
<keyword evidence="7 11" id="KW-0694">RNA-binding</keyword>
<comment type="function">
    <text evidence="10">RNA-binding protein that binds specific mRNAs including the ASH1 mRNA, coding for a repressor of the HO endonuclease. Part of the mRNA localization machinery that restricts accumulation of certain proteins to the bud and in the daughter cell. Required for the delivery of cortical endoplasmic reticulum into the emerging bud.</text>
</comment>
<evidence type="ECO:0000256" key="10">
    <source>
        <dbReference type="ARBA" id="ARBA00024975"/>
    </source>
</evidence>
<dbReference type="GO" id="GO:0048309">
    <property type="term" value="P:endoplasmic reticulum inheritance"/>
    <property type="evidence" value="ECO:0007669"/>
    <property type="project" value="InterPro"/>
</dbReference>
<organism evidence="13 14">
    <name type="scientific">Hanseniaspora valbyensis NRRL Y-1626</name>
    <dbReference type="NCBI Taxonomy" id="766949"/>
    <lineage>
        <taxon>Eukaryota</taxon>
        <taxon>Fungi</taxon>
        <taxon>Dikarya</taxon>
        <taxon>Ascomycota</taxon>
        <taxon>Saccharomycotina</taxon>
        <taxon>Saccharomycetes</taxon>
        <taxon>Saccharomycodales</taxon>
        <taxon>Saccharomycodaceae</taxon>
        <taxon>Hanseniaspora</taxon>
    </lineage>
</organism>
<comment type="subcellular location">
    <subcellularLocation>
        <location evidence="1 11">Endoplasmic reticulum membrane</location>
        <topology evidence="1 11">Peripheral membrane protein</topology>
    </subcellularLocation>
</comment>
<feature type="region of interest" description="Disordered" evidence="12">
    <location>
        <begin position="28"/>
        <end position="63"/>
    </location>
</feature>
<evidence type="ECO:0000256" key="3">
    <source>
        <dbReference type="ARBA" id="ARBA00019884"/>
    </source>
</evidence>
<comment type="caution">
    <text evidence="13">The sequence shown here is derived from an EMBL/GenBank/DDBJ whole genome shotgun (WGS) entry which is preliminary data.</text>
</comment>
<dbReference type="Proteomes" id="UP000092321">
    <property type="component" value="Unassembled WGS sequence"/>
</dbReference>
<feature type="compositionally biased region" description="Low complexity" evidence="12">
    <location>
        <begin position="46"/>
        <end position="63"/>
    </location>
</feature>
<dbReference type="Pfam" id="PF17078">
    <property type="entry name" value="SHE3"/>
    <property type="match status" value="1"/>
</dbReference>
<feature type="compositionally biased region" description="Polar residues" evidence="12">
    <location>
        <begin position="399"/>
        <end position="409"/>
    </location>
</feature>
<dbReference type="AlphaFoldDB" id="A0A1B7TA20"/>
<keyword evidence="5 11" id="KW-0509">mRNA transport</keyword>
<keyword evidence="4 11" id="KW-0813">Transport</keyword>
<evidence type="ECO:0000256" key="12">
    <source>
        <dbReference type="SAM" id="MobiDB-lite"/>
    </source>
</evidence>
<evidence type="ECO:0000313" key="14">
    <source>
        <dbReference type="Proteomes" id="UP000092321"/>
    </source>
</evidence>
<feature type="compositionally biased region" description="Low complexity" evidence="12">
    <location>
        <begin position="355"/>
        <end position="368"/>
    </location>
</feature>
<dbReference type="OrthoDB" id="3972577at2759"/>
<protein>
    <recommendedName>
        <fullName evidence="3 11">SWI5-dependent HO expression protein 3</fullName>
    </recommendedName>
</protein>
<keyword evidence="14" id="KW-1185">Reference proteome</keyword>
<dbReference type="InterPro" id="IPR031398">
    <property type="entry name" value="She3"/>
</dbReference>
<keyword evidence="9 11" id="KW-0472">Membrane</keyword>
<evidence type="ECO:0000256" key="9">
    <source>
        <dbReference type="ARBA" id="ARBA00023136"/>
    </source>
</evidence>
<evidence type="ECO:0000256" key="7">
    <source>
        <dbReference type="ARBA" id="ARBA00022884"/>
    </source>
</evidence>
<dbReference type="GO" id="GO:0005789">
    <property type="term" value="C:endoplasmic reticulum membrane"/>
    <property type="evidence" value="ECO:0007669"/>
    <property type="project" value="UniProtKB-SubCell"/>
</dbReference>
<feature type="coiled-coil region" evidence="11">
    <location>
        <begin position="224"/>
        <end position="254"/>
    </location>
</feature>
<dbReference type="GO" id="GO:0051028">
    <property type="term" value="P:mRNA transport"/>
    <property type="evidence" value="ECO:0007669"/>
    <property type="project" value="UniProtKB-UniRule"/>
</dbReference>
<feature type="region of interest" description="Disordered" evidence="12">
    <location>
        <begin position="399"/>
        <end position="421"/>
    </location>
</feature>
<comment type="similarity">
    <text evidence="2 11">Belongs to the SHE3 family.</text>
</comment>
<reference evidence="14" key="1">
    <citation type="journal article" date="2016" name="Proc. Natl. Acad. Sci. U.S.A.">
        <title>Comparative genomics of biotechnologically important yeasts.</title>
        <authorList>
            <person name="Riley R."/>
            <person name="Haridas S."/>
            <person name="Wolfe K.H."/>
            <person name="Lopes M.R."/>
            <person name="Hittinger C.T."/>
            <person name="Goeker M."/>
            <person name="Salamov A.A."/>
            <person name="Wisecaver J.H."/>
            <person name="Long T.M."/>
            <person name="Calvey C.H."/>
            <person name="Aerts A.L."/>
            <person name="Barry K.W."/>
            <person name="Choi C."/>
            <person name="Clum A."/>
            <person name="Coughlan A.Y."/>
            <person name="Deshpande S."/>
            <person name="Douglass A.P."/>
            <person name="Hanson S.J."/>
            <person name="Klenk H.-P."/>
            <person name="LaButti K.M."/>
            <person name="Lapidus A."/>
            <person name="Lindquist E.A."/>
            <person name="Lipzen A.M."/>
            <person name="Meier-Kolthoff J.P."/>
            <person name="Ohm R.A."/>
            <person name="Otillar R.P."/>
            <person name="Pangilinan J.L."/>
            <person name="Peng Y."/>
            <person name="Rokas A."/>
            <person name="Rosa C.A."/>
            <person name="Scheuner C."/>
            <person name="Sibirny A.A."/>
            <person name="Slot J.C."/>
            <person name="Stielow J.B."/>
            <person name="Sun H."/>
            <person name="Kurtzman C.P."/>
            <person name="Blackwell M."/>
            <person name="Grigoriev I.V."/>
            <person name="Jeffries T.W."/>
        </authorList>
    </citation>
    <scope>NUCLEOTIDE SEQUENCE [LARGE SCALE GENOMIC DNA]</scope>
    <source>
        <strain evidence="14">NRRL Y-1626</strain>
    </source>
</reference>
<evidence type="ECO:0000256" key="2">
    <source>
        <dbReference type="ARBA" id="ARBA00008123"/>
    </source>
</evidence>
<accession>A0A1B7TA20</accession>